<protein>
    <submittedName>
        <fullName evidence="2">Uncharacterized protein</fullName>
    </submittedName>
</protein>
<dbReference type="AlphaFoldDB" id="L8H6P7"/>
<name>L8H6P7_ACACF</name>
<dbReference type="KEGG" id="acan:ACA1_285180"/>
<dbReference type="Proteomes" id="UP000011083">
    <property type="component" value="Unassembled WGS sequence"/>
</dbReference>
<dbReference type="GeneID" id="14922059"/>
<dbReference type="RefSeq" id="XP_004344922.1">
    <property type="nucleotide sequence ID" value="XM_004344872.1"/>
</dbReference>
<dbReference type="EMBL" id="KB007908">
    <property type="protein sequence ID" value="ELR21179.1"/>
    <property type="molecule type" value="Genomic_DNA"/>
</dbReference>
<evidence type="ECO:0000256" key="1">
    <source>
        <dbReference type="SAM" id="MobiDB-lite"/>
    </source>
</evidence>
<reference evidence="2 3" key="1">
    <citation type="journal article" date="2013" name="Genome Biol.">
        <title>Genome of Acanthamoeba castellanii highlights extensive lateral gene transfer and early evolution of tyrosine kinase signaling.</title>
        <authorList>
            <person name="Clarke M."/>
            <person name="Lohan A.J."/>
            <person name="Liu B."/>
            <person name="Lagkouvardos I."/>
            <person name="Roy S."/>
            <person name="Zafar N."/>
            <person name="Bertelli C."/>
            <person name="Schilde C."/>
            <person name="Kianianmomeni A."/>
            <person name="Burglin T.R."/>
            <person name="Frech C."/>
            <person name="Turcotte B."/>
            <person name="Kopec K.O."/>
            <person name="Synnott J.M."/>
            <person name="Choo C."/>
            <person name="Paponov I."/>
            <person name="Finkler A."/>
            <person name="Soon Heng Tan C."/>
            <person name="Hutchins A.P."/>
            <person name="Weinmeier T."/>
            <person name="Rattei T."/>
            <person name="Chu J.S."/>
            <person name="Gimenez G."/>
            <person name="Irimia M."/>
            <person name="Rigden D.J."/>
            <person name="Fitzpatrick D.A."/>
            <person name="Lorenzo-Morales J."/>
            <person name="Bateman A."/>
            <person name="Chiu C.H."/>
            <person name="Tang P."/>
            <person name="Hegemann P."/>
            <person name="Fromm H."/>
            <person name="Raoult D."/>
            <person name="Greub G."/>
            <person name="Miranda-Saavedra D."/>
            <person name="Chen N."/>
            <person name="Nash P."/>
            <person name="Ginger M.L."/>
            <person name="Horn M."/>
            <person name="Schaap P."/>
            <person name="Caler L."/>
            <person name="Loftus B."/>
        </authorList>
    </citation>
    <scope>NUCLEOTIDE SEQUENCE [LARGE SCALE GENOMIC DNA]</scope>
    <source>
        <strain evidence="2 3">Neff</strain>
    </source>
</reference>
<feature type="region of interest" description="Disordered" evidence="1">
    <location>
        <begin position="296"/>
        <end position="323"/>
    </location>
</feature>
<evidence type="ECO:0000313" key="2">
    <source>
        <dbReference type="EMBL" id="ELR21179.1"/>
    </source>
</evidence>
<evidence type="ECO:0000313" key="3">
    <source>
        <dbReference type="Proteomes" id="UP000011083"/>
    </source>
</evidence>
<gene>
    <name evidence="2" type="ORF">ACA1_285180</name>
</gene>
<proteinExistence type="predicted"/>
<accession>L8H6P7</accession>
<dbReference type="VEuPathDB" id="AmoebaDB:ACA1_285180"/>
<feature type="compositionally biased region" description="Basic and acidic residues" evidence="1">
    <location>
        <begin position="296"/>
        <end position="306"/>
    </location>
</feature>
<organism evidence="2 3">
    <name type="scientific">Acanthamoeba castellanii (strain ATCC 30010 / Neff)</name>
    <dbReference type="NCBI Taxonomy" id="1257118"/>
    <lineage>
        <taxon>Eukaryota</taxon>
        <taxon>Amoebozoa</taxon>
        <taxon>Discosea</taxon>
        <taxon>Longamoebia</taxon>
        <taxon>Centramoebida</taxon>
        <taxon>Acanthamoebidae</taxon>
        <taxon>Acanthamoeba</taxon>
    </lineage>
</organism>
<keyword evidence="3" id="KW-1185">Reference proteome</keyword>
<sequence length="352" mass="40214">MSSLFALCIGHLAFRMEGDKIHIECTFYFDKGEFEVKEHTKQWPVFCQHLSNGYLMNEIALSHKAILAMVKTRAEQAGYKRDLFSGHSLCAGMATSFIISALERNGAKTGKALDKAINTTAVIGQVDHEFKVNEGLKKHEHDESKIPTTWARLPVTILHSIYNSSLEEKWQNQAREVVMLETRSIKIERSLRGLEAEQVCTWDWANNDKTPEESEKVKALKVQLVKLTAQKNKLAWTLATERWWMDWVKDHCAKEAFQAMEDDEKLHEALAKAFKENQAQITKKARKELKLLKRQNDDKKVKEHQQATKAASSARAGEQDRLTKAVKGRKIQVSINIGRPLFDKLIATEPPY</sequence>